<keyword evidence="6" id="KW-0631">Potassium channel</keyword>
<protein>
    <submittedName>
        <fullName evidence="14">DUF1211 domain-containing protein</fullName>
    </submittedName>
</protein>
<evidence type="ECO:0000256" key="7">
    <source>
        <dbReference type="ARBA" id="ARBA00022958"/>
    </source>
</evidence>
<comment type="subcellular location">
    <subcellularLocation>
        <location evidence="1">Membrane</location>
        <topology evidence="1">Multi-pass membrane protein</topology>
    </subcellularLocation>
</comment>
<evidence type="ECO:0000256" key="12">
    <source>
        <dbReference type="ARBA" id="ARBA00034430"/>
    </source>
</evidence>
<evidence type="ECO:0000313" key="14">
    <source>
        <dbReference type="EMBL" id="TXG88938.1"/>
    </source>
</evidence>
<evidence type="ECO:0000256" key="2">
    <source>
        <dbReference type="ARBA" id="ARBA00006920"/>
    </source>
</evidence>
<evidence type="ECO:0000256" key="11">
    <source>
        <dbReference type="ARBA" id="ARBA00023303"/>
    </source>
</evidence>
<dbReference type="AlphaFoldDB" id="A0A6P2CDH0"/>
<dbReference type="GO" id="GO:0015252">
    <property type="term" value="F:proton channel activity"/>
    <property type="evidence" value="ECO:0007669"/>
    <property type="project" value="InterPro"/>
</dbReference>
<feature type="transmembrane region" description="Helical" evidence="13">
    <location>
        <begin position="51"/>
        <end position="69"/>
    </location>
</feature>
<evidence type="ECO:0000256" key="3">
    <source>
        <dbReference type="ARBA" id="ARBA00022448"/>
    </source>
</evidence>
<evidence type="ECO:0000256" key="6">
    <source>
        <dbReference type="ARBA" id="ARBA00022826"/>
    </source>
</evidence>
<comment type="caution">
    <text evidence="14">The sequence shown here is derived from an EMBL/GenBank/DDBJ whole genome shotgun (WGS) entry which is preliminary data.</text>
</comment>
<keyword evidence="8 13" id="KW-1133">Transmembrane helix</keyword>
<evidence type="ECO:0000256" key="5">
    <source>
        <dbReference type="ARBA" id="ARBA00022692"/>
    </source>
</evidence>
<proteinExistence type="inferred from homology"/>
<dbReference type="Pfam" id="PF06736">
    <property type="entry name" value="TMEM175"/>
    <property type="match status" value="1"/>
</dbReference>
<evidence type="ECO:0000256" key="9">
    <source>
        <dbReference type="ARBA" id="ARBA00023065"/>
    </source>
</evidence>
<evidence type="ECO:0000256" key="1">
    <source>
        <dbReference type="ARBA" id="ARBA00004141"/>
    </source>
</evidence>
<keyword evidence="5 13" id="KW-0812">Transmembrane</keyword>
<dbReference type="Proteomes" id="UP000471120">
    <property type="component" value="Unassembled WGS sequence"/>
</dbReference>
<dbReference type="GO" id="GO:0005267">
    <property type="term" value="F:potassium channel activity"/>
    <property type="evidence" value="ECO:0007669"/>
    <property type="project" value="UniProtKB-KW"/>
</dbReference>
<feature type="transmembrane region" description="Helical" evidence="13">
    <location>
        <begin position="156"/>
        <end position="180"/>
    </location>
</feature>
<evidence type="ECO:0000256" key="8">
    <source>
        <dbReference type="ARBA" id="ARBA00022989"/>
    </source>
</evidence>
<name>A0A6P2CDH0_9NOCA</name>
<evidence type="ECO:0000256" key="10">
    <source>
        <dbReference type="ARBA" id="ARBA00023136"/>
    </source>
</evidence>
<dbReference type="RefSeq" id="WP_010840005.1">
    <property type="nucleotide sequence ID" value="NZ_QRCM01000001.1"/>
</dbReference>
<keyword evidence="7" id="KW-0630">Potassium</keyword>
<reference evidence="14 15" key="1">
    <citation type="submission" date="2018-07" db="EMBL/GenBank/DDBJ databases">
        <title>Genome sequence of Rhodococcus rhodnii ATCC 35071 from Rhodnius prolixus.</title>
        <authorList>
            <person name="Patel V."/>
            <person name="Vogel K.J."/>
        </authorList>
    </citation>
    <scope>NUCLEOTIDE SEQUENCE [LARGE SCALE GENOMIC DNA]</scope>
    <source>
        <strain evidence="14 15">ATCC 35071</strain>
    </source>
</reference>
<evidence type="ECO:0000256" key="4">
    <source>
        <dbReference type="ARBA" id="ARBA00022538"/>
    </source>
</evidence>
<keyword evidence="4" id="KW-0633">Potassium transport</keyword>
<evidence type="ECO:0000313" key="15">
    <source>
        <dbReference type="Proteomes" id="UP000471120"/>
    </source>
</evidence>
<keyword evidence="10 13" id="KW-0472">Membrane</keyword>
<comment type="similarity">
    <text evidence="2">Belongs to the TMEM175 family.</text>
</comment>
<feature type="transmembrane region" description="Helical" evidence="13">
    <location>
        <begin position="89"/>
        <end position="106"/>
    </location>
</feature>
<comment type="catalytic activity">
    <reaction evidence="12">
        <text>K(+)(in) = K(+)(out)</text>
        <dbReference type="Rhea" id="RHEA:29463"/>
        <dbReference type="ChEBI" id="CHEBI:29103"/>
    </reaction>
</comment>
<keyword evidence="9" id="KW-0406">Ion transport</keyword>
<accession>A0A6P2CDH0</accession>
<sequence>MAEVPRDRSFDRYLTFLDAIVAIAITLLVLPLVDLATEHDGTAVELLTGRLGELGAFALSFVVLFRFWWGQRNVVRYVVVDDPFVNDALFVWVAAMVVLPFPSALIATNGDDALTRGLYIGTMLVGATALTAASWATGRDPAITGGATPPDLGNSVTFTLILAVALVLTLAFPATSYYPLLLLLLSRWVRNGVGVLTSRFARSE</sequence>
<gene>
    <name evidence="14" type="ORF">DW322_00140</name>
</gene>
<feature type="transmembrane region" description="Helical" evidence="13">
    <location>
        <begin position="118"/>
        <end position="136"/>
    </location>
</feature>
<organism evidence="14 15">
    <name type="scientific">Rhodococcus rhodnii</name>
    <dbReference type="NCBI Taxonomy" id="38312"/>
    <lineage>
        <taxon>Bacteria</taxon>
        <taxon>Bacillati</taxon>
        <taxon>Actinomycetota</taxon>
        <taxon>Actinomycetes</taxon>
        <taxon>Mycobacteriales</taxon>
        <taxon>Nocardiaceae</taxon>
        <taxon>Rhodococcus</taxon>
    </lineage>
</organism>
<dbReference type="GO" id="GO:0016020">
    <property type="term" value="C:membrane"/>
    <property type="evidence" value="ECO:0007669"/>
    <property type="project" value="UniProtKB-SubCell"/>
</dbReference>
<dbReference type="InterPro" id="IPR010617">
    <property type="entry name" value="TMEM175-like"/>
</dbReference>
<dbReference type="EMBL" id="QRCM01000001">
    <property type="protein sequence ID" value="TXG88938.1"/>
    <property type="molecule type" value="Genomic_DNA"/>
</dbReference>
<feature type="transmembrane region" description="Helical" evidence="13">
    <location>
        <begin position="12"/>
        <end position="30"/>
    </location>
</feature>
<keyword evidence="11" id="KW-0407">Ion channel</keyword>
<keyword evidence="3" id="KW-0813">Transport</keyword>
<evidence type="ECO:0000256" key="13">
    <source>
        <dbReference type="SAM" id="Phobius"/>
    </source>
</evidence>